<dbReference type="EC" id="2.2.1.6" evidence="7"/>
<sequence length="561" mass="59687">MGTNTRNGGQLLVDCLLALGARHSFGVPGESYLAVLDALHDTAGRLDFTLCRQEGGAAFMAAAYGKLTGRPGICWVTRGPGATNAAIGVHTAMQDSAPMILFVGQVGTDMKGREAFQELDYRAVFGTMVKWAVEIDQVGRIPEIVARAWKTAVTGRPGPVVVALPEDMLTDMTEVPPLSGPGTYPEPEPGAQAITKARAMLAGAKRPLLLYGGCNWTDAGRAALQEFAAASDIPVVSVFRYQDQFDNHAPVFCGEAGVGMVPNVRRLLAEADVILAVNNRFGENSTDGYTVFDLPEPQQRLIHVHGSDLELGKVYQPELGIQAGPNAFAHALNAGGPVQGDWAAWRAEARAGYEAGFDLPDLPSPVDMGKVTAYLRKVLPDDAIITNGAGNFAIWSGRFLKYGAAMRLLAPQSGAMGYGIPAAIAAKVVHPERRVLCFAGDGDFQMTCQELATAAQAGAQPVILILNNGIYGTIRAHQERNYPERVSGTDMVNPDFSALARAYGFHAERVERTEDFADAFTRACASPTGAVLDLVISTEALTPRMTLSQMRAAGLAKRDGA</sequence>
<dbReference type="GO" id="GO:0050660">
    <property type="term" value="F:flavin adenine dinucleotide binding"/>
    <property type="evidence" value="ECO:0007669"/>
    <property type="project" value="TreeGrafter"/>
</dbReference>
<dbReference type="GO" id="GO:0003984">
    <property type="term" value="F:acetolactate synthase activity"/>
    <property type="evidence" value="ECO:0007669"/>
    <property type="project" value="UniProtKB-EC"/>
</dbReference>
<organism evidence="7 8">
    <name type="scientific">Roseovarius mucosus</name>
    <dbReference type="NCBI Taxonomy" id="215743"/>
    <lineage>
        <taxon>Bacteria</taxon>
        <taxon>Pseudomonadati</taxon>
        <taxon>Pseudomonadota</taxon>
        <taxon>Alphaproteobacteria</taxon>
        <taxon>Rhodobacterales</taxon>
        <taxon>Roseobacteraceae</taxon>
        <taxon>Roseovarius</taxon>
    </lineage>
</organism>
<dbReference type="InterPro" id="IPR012000">
    <property type="entry name" value="Thiamin_PyroP_enz_cen_dom"/>
</dbReference>
<keyword evidence="8" id="KW-1185">Reference proteome</keyword>
<dbReference type="PANTHER" id="PTHR18968">
    <property type="entry name" value="THIAMINE PYROPHOSPHATE ENZYMES"/>
    <property type="match status" value="1"/>
</dbReference>
<gene>
    <name evidence="7" type="primary">ilvG</name>
    <name evidence="7" type="ORF">ROSMUCSMR3_01440</name>
</gene>
<proteinExistence type="inferred from homology"/>
<evidence type="ECO:0000256" key="2">
    <source>
        <dbReference type="ARBA" id="ARBA00023052"/>
    </source>
</evidence>
<dbReference type="Pfam" id="PF02776">
    <property type="entry name" value="TPP_enzyme_N"/>
    <property type="match status" value="1"/>
</dbReference>
<dbReference type="PANTHER" id="PTHR18968:SF120">
    <property type="entry name" value="ACETOLACTATE SYNTHASE LARGE SUBUNIT"/>
    <property type="match status" value="1"/>
</dbReference>
<dbReference type="EMBL" id="CP020474">
    <property type="protein sequence ID" value="ARE82925.1"/>
    <property type="molecule type" value="Genomic_DNA"/>
</dbReference>
<evidence type="ECO:0000259" key="4">
    <source>
        <dbReference type="Pfam" id="PF00205"/>
    </source>
</evidence>
<dbReference type="Pfam" id="PF00205">
    <property type="entry name" value="TPP_enzyme_M"/>
    <property type="match status" value="1"/>
</dbReference>
<dbReference type="CDD" id="cd07035">
    <property type="entry name" value="TPP_PYR_POX_like"/>
    <property type="match status" value="1"/>
</dbReference>
<protein>
    <submittedName>
        <fullName evidence="7">Acetolactate synthase isozyme 2 large subunit</fullName>
        <ecNumber evidence="7">2.2.1.6</ecNumber>
    </submittedName>
</protein>
<feature type="domain" description="Thiamine pyrophosphate enzyme N-terminal TPP-binding" evidence="6">
    <location>
        <begin position="7"/>
        <end position="121"/>
    </location>
</feature>
<dbReference type="InterPro" id="IPR012001">
    <property type="entry name" value="Thiamin_PyroP_enz_TPP-bd_dom"/>
</dbReference>
<dbReference type="SUPFAM" id="SSF52467">
    <property type="entry name" value="DHS-like NAD/FAD-binding domain"/>
    <property type="match status" value="1"/>
</dbReference>
<accession>A0A1V0RMR1</accession>
<dbReference type="GO" id="GO:0000287">
    <property type="term" value="F:magnesium ion binding"/>
    <property type="evidence" value="ECO:0007669"/>
    <property type="project" value="InterPro"/>
</dbReference>
<evidence type="ECO:0000256" key="3">
    <source>
        <dbReference type="RuleBase" id="RU362132"/>
    </source>
</evidence>
<dbReference type="InterPro" id="IPR029035">
    <property type="entry name" value="DHS-like_NAD/FAD-binding_dom"/>
</dbReference>
<dbReference type="InterPro" id="IPR011766">
    <property type="entry name" value="TPP_enzyme_TPP-bd"/>
</dbReference>
<evidence type="ECO:0000313" key="7">
    <source>
        <dbReference type="EMBL" id="ARE82925.1"/>
    </source>
</evidence>
<dbReference type="CDD" id="cd00568">
    <property type="entry name" value="TPP_enzymes"/>
    <property type="match status" value="1"/>
</dbReference>
<dbReference type="InterPro" id="IPR029061">
    <property type="entry name" value="THDP-binding"/>
</dbReference>
<evidence type="ECO:0000256" key="1">
    <source>
        <dbReference type="ARBA" id="ARBA00007812"/>
    </source>
</evidence>
<dbReference type="GO" id="GO:0005948">
    <property type="term" value="C:acetolactate synthase complex"/>
    <property type="evidence" value="ECO:0007669"/>
    <property type="project" value="TreeGrafter"/>
</dbReference>
<keyword evidence="7" id="KW-0808">Transferase</keyword>
<dbReference type="Pfam" id="PF02775">
    <property type="entry name" value="TPP_enzyme_C"/>
    <property type="match status" value="1"/>
</dbReference>
<dbReference type="RefSeq" id="WP_081506878.1">
    <property type="nucleotide sequence ID" value="NZ_CP020474.1"/>
</dbReference>
<evidence type="ECO:0000259" key="6">
    <source>
        <dbReference type="Pfam" id="PF02776"/>
    </source>
</evidence>
<keyword evidence="2 3" id="KW-0786">Thiamine pyrophosphate</keyword>
<name>A0A1V0RMR1_9RHOB</name>
<comment type="similarity">
    <text evidence="1 3">Belongs to the TPP enzyme family.</text>
</comment>
<dbReference type="InterPro" id="IPR045229">
    <property type="entry name" value="TPP_enz"/>
</dbReference>
<dbReference type="NCBIfam" id="NF006052">
    <property type="entry name" value="PRK08199.1"/>
    <property type="match status" value="1"/>
</dbReference>
<dbReference type="KEGG" id="rmm:ROSMUCSMR3_01440"/>
<reference evidence="7 8" key="1">
    <citation type="submission" date="2017-03" db="EMBL/GenBank/DDBJ databases">
        <title>Genome Sequence of Roseovarius mucosus strain SMR3 Isolated from a culture of the Diatom Skeletonema marinoi.</title>
        <authorList>
            <person name="Topel M."/>
            <person name="Pinder M."/>
            <person name="Johansson O.N."/>
            <person name="Kourtchenko O."/>
            <person name="Godhe A."/>
            <person name="Clarke A.K."/>
        </authorList>
    </citation>
    <scope>NUCLEOTIDE SEQUENCE [LARGE SCALE GENOMIC DNA]</scope>
    <source>
        <strain evidence="7 8">SMR3</strain>
    </source>
</reference>
<dbReference type="Gene3D" id="3.40.50.1220">
    <property type="entry name" value="TPP-binding domain"/>
    <property type="match status" value="1"/>
</dbReference>
<feature type="domain" description="Thiamine pyrophosphate enzyme TPP-binding" evidence="5">
    <location>
        <begin position="388"/>
        <end position="533"/>
    </location>
</feature>
<dbReference type="FunFam" id="3.40.50.970:FF:000007">
    <property type="entry name" value="Acetolactate synthase"/>
    <property type="match status" value="1"/>
</dbReference>
<dbReference type="SUPFAM" id="SSF52518">
    <property type="entry name" value="Thiamin diphosphate-binding fold (THDP-binding)"/>
    <property type="match status" value="2"/>
</dbReference>
<dbReference type="GO" id="GO:0009099">
    <property type="term" value="P:L-valine biosynthetic process"/>
    <property type="evidence" value="ECO:0007669"/>
    <property type="project" value="TreeGrafter"/>
</dbReference>
<evidence type="ECO:0000313" key="8">
    <source>
        <dbReference type="Proteomes" id="UP000192273"/>
    </source>
</evidence>
<feature type="domain" description="Thiamine pyrophosphate enzyme central" evidence="4">
    <location>
        <begin position="194"/>
        <end position="332"/>
    </location>
</feature>
<dbReference type="Gene3D" id="3.40.50.970">
    <property type="match status" value="2"/>
</dbReference>
<dbReference type="GO" id="GO:0030976">
    <property type="term" value="F:thiamine pyrophosphate binding"/>
    <property type="evidence" value="ECO:0007669"/>
    <property type="project" value="InterPro"/>
</dbReference>
<dbReference type="Proteomes" id="UP000192273">
    <property type="component" value="Chromosome"/>
</dbReference>
<evidence type="ECO:0000259" key="5">
    <source>
        <dbReference type="Pfam" id="PF02775"/>
    </source>
</evidence>
<dbReference type="OrthoDB" id="4494979at2"/>
<dbReference type="AlphaFoldDB" id="A0A1V0RMR1"/>
<dbReference type="GO" id="GO:0009097">
    <property type="term" value="P:isoleucine biosynthetic process"/>
    <property type="evidence" value="ECO:0007669"/>
    <property type="project" value="TreeGrafter"/>
</dbReference>